<gene>
    <name evidence="3" type="ORF">DN412_33770</name>
</gene>
<sequence length="333" mass="37490">MSLIIDSHAHVVLPPESYKFMAELTANRGNPTLGVPKLSDEAVRKAGQSIVDIMDRVGTDIQFLSPRPYMQMHSVKPSKVTALWTRHMNDLVHRTVQLFPDRFRAVAGLPQYRDSSPQNCLKELEFRVKEQGFIGCLLNPDPTEGDGAPPPGLGDEFWFPLYEKLCELDVPALIHSAGSCSPRESYTIKFINEESIGIVSLTESDVFDRFPNLKLIFPHGGGAIPYQMGRFRAWNLRRGVTRFEDQLRKLHFDTTNYDQDALALLIKKVGADRVLFATEKPGTGSAVDPDTGRDLDDLKPVIEGIDFLSAQDKEDIFSCNCMKLYSRFRLKLD</sequence>
<dbReference type="PANTHER" id="PTHR21240:SF28">
    <property type="entry name" value="ISO-OROTATE DECARBOXYLASE (EUROFUNG)"/>
    <property type="match status" value="1"/>
</dbReference>
<dbReference type="Pfam" id="PF04909">
    <property type="entry name" value="Amidohydro_2"/>
    <property type="match status" value="1"/>
</dbReference>
<proteinExistence type="predicted"/>
<dbReference type="EMBL" id="QKWJ01000075">
    <property type="protein sequence ID" value="RDK05993.1"/>
    <property type="molecule type" value="Genomic_DNA"/>
</dbReference>
<feature type="domain" description="Amidohydrolase-related" evidence="2">
    <location>
        <begin position="5"/>
        <end position="326"/>
    </location>
</feature>
<evidence type="ECO:0000313" key="3">
    <source>
        <dbReference type="EMBL" id="RDK05993.1"/>
    </source>
</evidence>
<dbReference type="Gene3D" id="3.20.20.140">
    <property type="entry name" value="Metal-dependent hydrolases"/>
    <property type="match status" value="1"/>
</dbReference>
<protein>
    <submittedName>
        <fullName evidence="3">Amidohydrolase</fullName>
    </submittedName>
</protein>
<name>A0A370NK74_9BURK</name>
<dbReference type="GO" id="GO:0016831">
    <property type="term" value="F:carboxy-lyase activity"/>
    <property type="evidence" value="ECO:0007669"/>
    <property type="project" value="InterPro"/>
</dbReference>
<dbReference type="InterPro" id="IPR032466">
    <property type="entry name" value="Metal_Hydrolase"/>
</dbReference>
<comment type="caution">
    <text evidence="3">The sequence shown here is derived from an EMBL/GenBank/DDBJ whole genome shotgun (WGS) entry which is preliminary data.</text>
</comment>
<dbReference type="InterPro" id="IPR032465">
    <property type="entry name" value="ACMSD"/>
</dbReference>
<dbReference type="AlphaFoldDB" id="A0A370NK74"/>
<dbReference type="RefSeq" id="WP_115215564.1">
    <property type="nucleotide sequence ID" value="NZ_QKWJ01000075.1"/>
</dbReference>
<keyword evidence="1" id="KW-0456">Lyase</keyword>
<keyword evidence="4" id="KW-1185">Reference proteome</keyword>
<evidence type="ECO:0000259" key="2">
    <source>
        <dbReference type="Pfam" id="PF04909"/>
    </source>
</evidence>
<dbReference type="Proteomes" id="UP000255165">
    <property type="component" value="Unassembled WGS sequence"/>
</dbReference>
<evidence type="ECO:0000313" key="4">
    <source>
        <dbReference type="Proteomes" id="UP000255165"/>
    </source>
</evidence>
<dbReference type="InterPro" id="IPR006680">
    <property type="entry name" value="Amidohydro-rel"/>
</dbReference>
<accession>A0A370NK74</accession>
<dbReference type="SUPFAM" id="SSF51556">
    <property type="entry name" value="Metallo-dependent hydrolases"/>
    <property type="match status" value="1"/>
</dbReference>
<dbReference type="GO" id="GO:0016787">
    <property type="term" value="F:hydrolase activity"/>
    <property type="evidence" value="ECO:0007669"/>
    <property type="project" value="UniProtKB-KW"/>
</dbReference>
<reference evidence="4" key="1">
    <citation type="submission" date="2018-06" db="EMBL/GenBank/DDBJ databases">
        <authorList>
            <person name="Feng T."/>
            <person name="Jeon C.O."/>
        </authorList>
    </citation>
    <scope>NUCLEOTIDE SEQUENCE [LARGE SCALE GENOMIC DNA]</scope>
    <source>
        <strain evidence="4">S23</strain>
    </source>
</reference>
<dbReference type="GO" id="GO:0005737">
    <property type="term" value="C:cytoplasm"/>
    <property type="evidence" value="ECO:0007669"/>
    <property type="project" value="TreeGrafter"/>
</dbReference>
<organism evidence="3 4">
    <name type="scientific">Cupriavidus lacunae</name>
    <dbReference type="NCBI Taxonomy" id="2666307"/>
    <lineage>
        <taxon>Bacteria</taxon>
        <taxon>Pseudomonadati</taxon>
        <taxon>Pseudomonadota</taxon>
        <taxon>Betaproteobacteria</taxon>
        <taxon>Burkholderiales</taxon>
        <taxon>Burkholderiaceae</taxon>
        <taxon>Cupriavidus</taxon>
    </lineage>
</organism>
<evidence type="ECO:0000256" key="1">
    <source>
        <dbReference type="ARBA" id="ARBA00023239"/>
    </source>
</evidence>
<keyword evidence="3" id="KW-0378">Hydrolase</keyword>
<dbReference type="GO" id="GO:0019748">
    <property type="term" value="P:secondary metabolic process"/>
    <property type="evidence" value="ECO:0007669"/>
    <property type="project" value="TreeGrafter"/>
</dbReference>
<dbReference type="PANTHER" id="PTHR21240">
    <property type="entry name" value="2-AMINO-3-CARBOXYLMUCONATE-6-SEMIALDEHYDE DECARBOXYLASE"/>
    <property type="match status" value="1"/>
</dbReference>